<evidence type="ECO:0000256" key="1">
    <source>
        <dbReference type="ARBA" id="ARBA00000642"/>
    </source>
</evidence>
<feature type="binding site" evidence="11">
    <location>
        <begin position="336"/>
        <end position="339"/>
    </location>
    <ligand>
        <name>ATP</name>
        <dbReference type="ChEBI" id="CHEBI:30616"/>
    </ligand>
</feature>
<dbReference type="InterPro" id="IPR001576">
    <property type="entry name" value="Phosphoglycerate_kinase"/>
</dbReference>
<dbReference type="SUPFAM" id="SSF53748">
    <property type="entry name" value="Phosphoglycerate kinase"/>
    <property type="match status" value="1"/>
</dbReference>
<feature type="binding site" evidence="11 13">
    <location>
        <position position="196"/>
    </location>
    <ligand>
        <name>ATP</name>
        <dbReference type="ChEBI" id="CHEBI:30616"/>
    </ligand>
</feature>
<comment type="subcellular location">
    <subcellularLocation>
        <location evidence="11">Cytoplasm</location>
    </subcellularLocation>
</comment>
<feature type="binding site" evidence="11 12">
    <location>
        <begin position="57"/>
        <end position="60"/>
    </location>
    <ligand>
        <name>substrate</name>
    </ligand>
</feature>
<dbReference type="GO" id="GO:0005829">
    <property type="term" value="C:cytosol"/>
    <property type="evidence" value="ECO:0007669"/>
    <property type="project" value="TreeGrafter"/>
</dbReference>
<evidence type="ECO:0000313" key="15">
    <source>
        <dbReference type="EMBL" id="RZO22715.1"/>
    </source>
</evidence>
<dbReference type="EMBL" id="SHBI01000002">
    <property type="protein sequence ID" value="RZO22715.1"/>
    <property type="molecule type" value="Genomic_DNA"/>
</dbReference>
<evidence type="ECO:0000256" key="4">
    <source>
        <dbReference type="ARBA" id="ARBA00011245"/>
    </source>
</evidence>
<dbReference type="PRINTS" id="PR00477">
    <property type="entry name" value="PHGLYCKINASE"/>
</dbReference>
<evidence type="ECO:0000256" key="2">
    <source>
        <dbReference type="ARBA" id="ARBA00004838"/>
    </source>
</evidence>
<dbReference type="GO" id="GO:0006096">
    <property type="term" value="P:glycolytic process"/>
    <property type="evidence" value="ECO:0007669"/>
    <property type="project" value="UniProtKB-UniRule"/>
</dbReference>
<sequence length="382" mass="41316">MNKLSQLDINNKNLVIRVDMNVPIIDGRVADDTRIQACLPTIKKSLNSGAKILLVSHLGRPVEGSFDNNLSLRPVADHLSKILDLKVGLISEPSNSSIFNGSSDVQMLENVRFFAGEKVNDIELGKSLGCLGDIYVFDAFGTSHREQASTHAAIVYASIACAGLLLEEEINSLTRALNQSKNPYTAIIGGAKVSTKLDLIKNINAKADHVIVGGGIANTFIKAAGYEVGQSLYEESMIDTAKELLKSNKIVLPQTVVTALSFEGESIKEKNINDVKQKEMILDQYMDDEVKEIIANSNTILWNGPLGVFEKEDFSKGTLELAKVIANSNGFSIAGGGETLSAINKFINKDDVSYCSTGGGAFLEFMEGKELPSIKALEDKNQ</sequence>
<feature type="binding site" evidence="11 12">
    <location>
        <begin position="19"/>
        <end position="21"/>
    </location>
    <ligand>
        <name>substrate</name>
    </ligand>
</feature>
<evidence type="ECO:0000256" key="10">
    <source>
        <dbReference type="ARBA" id="ARBA00023152"/>
    </source>
</evidence>
<dbReference type="GO" id="GO:0006094">
    <property type="term" value="P:gluconeogenesis"/>
    <property type="evidence" value="ECO:0007669"/>
    <property type="project" value="TreeGrafter"/>
</dbReference>
<dbReference type="Proteomes" id="UP000315782">
    <property type="component" value="Unassembled WGS sequence"/>
</dbReference>
<dbReference type="PIRSF" id="PIRSF000724">
    <property type="entry name" value="Pgk"/>
    <property type="match status" value="1"/>
</dbReference>
<dbReference type="AlphaFoldDB" id="A0A520MNB7"/>
<feature type="binding site" evidence="12">
    <location>
        <position position="145"/>
    </location>
    <ligand>
        <name>(2R)-3-phosphoglycerate</name>
        <dbReference type="ChEBI" id="CHEBI:58272"/>
    </ligand>
</feature>
<comment type="subunit">
    <text evidence="4 11">Monomer.</text>
</comment>
<evidence type="ECO:0000256" key="14">
    <source>
        <dbReference type="RuleBase" id="RU000532"/>
    </source>
</evidence>
<feature type="binding site" evidence="11">
    <location>
        <position position="34"/>
    </location>
    <ligand>
        <name>substrate</name>
    </ligand>
</feature>
<comment type="caution">
    <text evidence="11">Lacks conserved residue(s) required for the propagation of feature annotation.</text>
</comment>
<proteinExistence type="inferred from homology"/>
<organism evidence="15 16">
    <name type="scientific">SAR86 cluster bacterium</name>
    <dbReference type="NCBI Taxonomy" id="2030880"/>
    <lineage>
        <taxon>Bacteria</taxon>
        <taxon>Pseudomonadati</taxon>
        <taxon>Pseudomonadota</taxon>
        <taxon>Gammaproteobacteria</taxon>
        <taxon>SAR86 cluster</taxon>
    </lineage>
</organism>
<accession>A0A520MNB7</accession>
<feature type="binding site" evidence="12">
    <location>
        <position position="34"/>
    </location>
    <ligand>
        <name>(2R)-3-phosphoglycerate</name>
        <dbReference type="ChEBI" id="CHEBI:58272"/>
    </ligand>
</feature>
<feature type="binding site" evidence="11">
    <location>
        <position position="145"/>
    </location>
    <ligand>
        <name>substrate</name>
    </ligand>
</feature>
<keyword evidence="6 11" id="KW-0808">Transferase</keyword>
<evidence type="ECO:0000256" key="7">
    <source>
        <dbReference type="ARBA" id="ARBA00022741"/>
    </source>
</evidence>
<dbReference type="GO" id="GO:0043531">
    <property type="term" value="F:ADP binding"/>
    <property type="evidence" value="ECO:0007669"/>
    <property type="project" value="TreeGrafter"/>
</dbReference>
<dbReference type="Pfam" id="PF00162">
    <property type="entry name" value="PGK"/>
    <property type="match status" value="1"/>
</dbReference>
<evidence type="ECO:0000256" key="3">
    <source>
        <dbReference type="ARBA" id="ARBA00008982"/>
    </source>
</evidence>
<comment type="caution">
    <text evidence="15">The sequence shown here is derived from an EMBL/GenBank/DDBJ whole genome shotgun (WGS) entry which is preliminary data.</text>
</comment>
<dbReference type="GO" id="GO:0005524">
    <property type="term" value="F:ATP binding"/>
    <property type="evidence" value="ECO:0007669"/>
    <property type="project" value="UniProtKB-KW"/>
</dbReference>
<feature type="binding site" evidence="12">
    <location>
        <position position="112"/>
    </location>
    <ligand>
        <name>(2R)-3-phosphoglycerate</name>
        <dbReference type="ChEBI" id="CHEBI:58272"/>
    </ligand>
</feature>
<keyword evidence="7 11" id="KW-0547">Nucleotide-binding</keyword>
<evidence type="ECO:0000256" key="13">
    <source>
        <dbReference type="PIRSR" id="PIRSR000724-2"/>
    </source>
</evidence>
<gene>
    <name evidence="11" type="primary">pgk</name>
    <name evidence="15" type="ORF">EVA96_00785</name>
</gene>
<keyword evidence="11" id="KW-0963">Cytoplasm</keyword>
<comment type="similarity">
    <text evidence="3 11 14">Belongs to the phosphoglycerate kinase family.</text>
</comment>
<evidence type="ECO:0000256" key="5">
    <source>
        <dbReference type="ARBA" id="ARBA00013061"/>
    </source>
</evidence>
<keyword evidence="9 11" id="KW-0067">ATP-binding</keyword>
<comment type="pathway">
    <text evidence="2 11">Carbohydrate degradation; glycolysis; pyruvate from D-glyceraldehyde 3-phosphate: step 2/5.</text>
</comment>
<dbReference type="PANTHER" id="PTHR11406:SF23">
    <property type="entry name" value="PHOSPHOGLYCERATE KINASE 1, CHLOROPLASTIC-RELATED"/>
    <property type="match status" value="1"/>
</dbReference>
<dbReference type="FunFam" id="3.40.50.1260:FF:000031">
    <property type="entry name" value="Phosphoglycerate kinase 1"/>
    <property type="match status" value="1"/>
</dbReference>
<keyword evidence="10 11" id="KW-0324">Glycolysis</keyword>
<dbReference type="PANTHER" id="PTHR11406">
    <property type="entry name" value="PHOSPHOGLYCERATE KINASE"/>
    <property type="match status" value="1"/>
</dbReference>
<dbReference type="HAMAP" id="MF_00145">
    <property type="entry name" value="Phosphoglyc_kinase"/>
    <property type="match status" value="1"/>
</dbReference>
<reference evidence="15 16" key="1">
    <citation type="submission" date="2019-02" db="EMBL/GenBank/DDBJ databases">
        <title>Prokaryotic population dynamics and viral predation in marine succession experiment using metagenomics: the confinement effect.</title>
        <authorList>
            <person name="Haro-Moreno J.M."/>
            <person name="Rodriguez-Valera F."/>
            <person name="Lopez-Perez M."/>
        </authorList>
    </citation>
    <scope>NUCLEOTIDE SEQUENCE [LARGE SCALE GENOMIC DNA]</scope>
    <source>
        <strain evidence="15">MED-G163</strain>
    </source>
</reference>
<feature type="binding site" evidence="11">
    <location>
        <position position="112"/>
    </location>
    <ligand>
        <name>substrate</name>
    </ligand>
</feature>
<evidence type="ECO:0000256" key="8">
    <source>
        <dbReference type="ARBA" id="ARBA00022777"/>
    </source>
</evidence>
<evidence type="ECO:0000256" key="11">
    <source>
        <dbReference type="HAMAP-Rule" id="MF_00145"/>
    </source>
</evidence>
<evidence type="ECO:0000256" key="9">
    <source>
        <dbReference type="ARBA" id="ARBA00022840"/>
    </source>
</evidence>
<feature type="binding site" evidence="11 13">
    <location>
        <position position="310"/>
    </location>
    <ligand>
        <name>ATP</name>
        <dbReference type="ChEBI" id="CHEBI:30616"/>
    </ligand>
</feature>
<dbReference type="InterPro" id="IPR036043">
    <property type="entry name" value="Phosphoglycerate_kinase_sf"/>
</dbReference>
<comment type="catalytic activity">
    <reaction evidence="1 11 14">
        <text>(2R)-3-phosphoglycerate + ATP = (2R)-3-phospho-glyceroyl phosphate + ADP</text>
        <dbReference type="Rhea" id="RHEA:14801"/>
        <dbReference type="ChEBI" id="CHEBI:30616"/>
        <dbReference type="ChEBI" id="CHEBI:57604"/>
        <dbReference type="ChEBI" id="CHEBI:58272"/>
        <dbReference type="ChEBI" id="CHEBI:456216"/>
        <dbReference type="EC" id="2.7.2.3"/>
    </reaction>
</comment>
<dbReference type="GO" id="GO:0004618">
    <property type="term" value="F:phosphoglycerate kinase activity"/>
    <property type="evidence" value="ECO:0007669"/>
    <property type="project" value="UniProtKB-UniRule"/>
</dbReference>
<dbReference type="UniPathway" id="UPA00109">
    <property type="reaction ID" value="UER00185"/>
</dbReference>
<name>A0A520MNB7_9GAMM</name>
<evidence type="ECO:0000313" key="16">
    <source>
        <dbReference type="Proteomes" id="UP000315782"/>
    </source>
</evidence>
<keyword evidence="8 11" id="KW-0418">Kinase</keyword>
<evidence type="ECO:0000256" key="12">
    <source>
        <dbReference type="PIRSR" id="PIRSR000724-1"/>
    </source>
</evidence>
<evidence type="ECO:0000256" key="6">
    <source>
        <dbReference type="ARBA" id="ARBA00022679"/>
    </source>
</evidence>
<dbReference type="EC" id="2.7.2.3" evidence="5 11"/>
<dbReference type="InterPro" id="IPR015824">
    <property type="entry name" value="Phosphoglycerate_kinase_N"/>
</dbReference>
<protein>
    <recommendedName>
        <fullName evidence="5 11">Phosphoglycerate kinase</fullName>
        <ecNumber evidence="5 11">2.7.2.3</ecNumber>
    </recommendedName>
</protein>
<dbReference type="Gene3D" id="3.40.50.1260">
    <property type="entry name" value="Phosphoglycerate kinase, N-terminal domain"/>
    <property type="match status" value="2"/>
</dbReference>